<evidence type="ECO:0000313" key="2">
    <source>
        <dbReference type="Proteomes" id="UP000824208"/>
    </source>
</evidence>
<dbReference type="PANTHER" id="PTHR38440:SF1">
    <property type="entry name" value="UPF0398 PROTEIN SPR0331"/>
    <property type="match status" value="1"/>
</dbReference>
<gene>
    <name evidence="1" type="ORF">H9714_03965</name>
</gene>
<dbReference type="AlphaFoldDB" id="A0A9D2MAN8"/>
<dbReference type="InterPro" id="IPR010697">
    <property type="entry name" value="YspA"/>
</dbReference>
<comment type="caution">
    <text evidence="1">The sequence shown here is derived from an EMBL/GenBank/DDBJ whole genome shotgun (WGS) entry which is preliminary data.</text>
</comment>
<dbReference type="EMBL" id="DWYC01000043">
    <property type="protein sequence ID" value="HJB56690.1"/>
    <property type="molecule type" value="Genomic_DNA"/>
</dbReference>
<dbReference type="SUPFAM" id="SSF102405">
    <property type="entry name" value="MCP/YpsA-like"/>
    <property type="match status" value="1"/>
</dbReference>
<accession>A0A9D2MAN8</accession>
<organism evidence="1 2">
    <name type="scientific">Candidatus Flavonifractor intestinipullorum</name>
    <dbReference type="NCBI Taxonomy" id="2838587"/>
    <lineage>
        <taxon>Bacteria</taxon>
        <taxon>Bacillati</taxon>
        <taxon>Bacillota</taxon>
        <taxon>Clostridia</taxon>
        <taxon>Eubacteriales</taxon>
        <taxon>Oscillospiraceae</taxon>
        <taxon>Flavonifractor</taxon>
    </lineage>
</organism>
<evidence type="ECO:0000313" key="1">
    <source>
        <dbReference type="EMBL" id="HJB56690.1"/>
    </source>
</evidence>
<reference evidence="1" key="2">
    <citation type="submission" date="2021-04" db="EMBL/GenBank/DDBJ databases">
        <authorList>
            <person name="Gilroy R."/>
        </authorList>
    </citation>
    <scope>NUCLEOTIDE SEQUENCE</scope>
    <source>
        <strain evidence="1">CHK189-11263</strain>
    </source>
</reference>
<protein>
    <submittedName>
        <fullName evidence="1">DUF1273 domain-containing protein</fullName>
    </submittedName>
</protein>
<dbReference type="Gene3D" id="3.40.50.450">
    <property type="match status" value="1"/>
</dbReference>
<dbReference type="Proteomes" id="UP000824208">
    <property type="component" value="Unassembled WGS sequence"/>
</dbReference>
<dbReference type="Pfam" id="PF06908">
    <property type="entry name" value="YpsA"/>
    <property type="match status" value="1"/>
</dbReference>
<proteinExistence type="predicted"/>
<dbReference type="PANTHER" id="PTHR38440">
    <property type="entry name" value="UPF0398 PROTEIN YPSA"/>
    <property type="match status" value="1"/>
</dbReference>
<name>A0A9D2MAN8_9FIRM</name>
<sequence>MERERTCCFTGHRPEKLPWGSDEGDPRCTALKERLRDMLEEAYQAGYRHFISGMARGTDLYFCEAALALRDERPGITVEAAIPCEEQAARWPEEERQRYFNLIGRCDLETMVQHHYDRGCMLRRNRYMVDRSSRLIAVYDGMLGGTMYTLTYAMKQGLEVLILDPEGNLN</sequence>
<reference evidence="1" key="1">
    <citation type="journal article" date="2021" name="PeerJ">
        <title>Extensive microbial diversity within the chicken gut microbiome revealed by metagenomics and culture.</title>
        <authorList>
            <person name="Gilroy R."/>
            <person name="Ravi A."/>
            <person name="Getino M."/>
            <person name="Pursley I."/>
            <person name="Horton D.L."/>
            <person name="Alikhan N.F."/>
            <person name="Baker D."/>
            <person name="Gharbi K."/>
            <person name="Hall N."/>
            <person name="Watson M."/>
            <person name="Adriaenssens E.M."/>
            <person name="Foster-Nyarko E."/>
            <person name="Jarju S."/>
            <person name="Secka A."/>
            <person name="Antonio M."/>
            <person name="Oren A."/>
            <person name="Chaudhuri R.R."/>
            <person name="La Ragione R."/>
            <person name="Hildebrand F."/>
            <person name="Pallen M.J."/>
        </authorList>
    </citation>
    <scope>NUCLEOTIDE SEQUENCE</scope>
    <source>
        <strain evidence="1">CHK189-11263</strain>
    </source>
</reference>